<sequence length="459" mass="53322">MTNHNLSLLASQGQRFLLLQGPIGNFFADLSKWLTAQGKHVVKVNFNGGDEHYYPGSKIKHTYGYHDVPENFRSFLTYLVQKEQIDSIVCFGDCRFYHRQAKALAKELGLNFWVFEEGYYRPFYITLEKDGVNAYSPLPREASFFAEHNEHHTKPASKSPGGGFLPMLKVAVIYYIFMWWHKSEYKYYKHHRASGFWFYIKSWLKALWRYWFNYPLERWLRKRIEDREYNNFFVFPLQMSIDSQIKVHSKKKSIEAYISYVLSSFAKHAPRDSKLILKHHPLDRGFNNYRKYIKQEIARYPSLRGRVTYIQGLALPILMRKALGVIVVNSTSGMSSLIHHLPTYVLGEASYNIAGLTYQGSLDDFWTKGTPPDEELEKAYRFYHLYHTQINGNFYTKVFLEDFLATVQAEQEEQTASTAQDANAEQTANTAQTGNIAQTVKAEQATNAQATNVQTTNTK</sequence>
<dbReference type="InterPro" id="IPR007833">
    <property type="entry name" value="Capsule_polysaccharide_synth"/>
</dbReference>
<dbReference type="OrthoDB" id="9794206at2"/>
<dbReference type="Pfam" id="PF05159">
    <property type="entry name" value="Capsule_synth"/>
    <property type="match status" value="1"/>
</dbReference>
<comment type="caution">
    <text evidence="1">The sequence shown here is derived from an EMBL/GenBank/DDBJ whole genome shotgun (WGS) entry which is preliminary data.</text>
</comment>
<protein>
    <recommendedName>
        <fullName evidence="3">Capsular polysaccharide export protein</fullName>
    </recommendedName>
</protein>
<dbReference type="RefSeq" id="WP_119525748.1">
    <property type="nucleotide sequence ID" value="NZ_NRHC01000129.1"/>
</dbReference>
<evidence type="ECO:0008006" key="3">
    <source>
        <dbReference type="Google" id="ProtNLM"/>
    </source>
</evidence>
<accession>A0A3A1Y1M2</accession>
<proteinExistence type="predicted"/>
<reference evidence="1 2" key="1">
    <citation type="submission" date="2017-08" db="EMBL/GenBank/DDBJ databases">
        <title>Reclassification of Bisgaard taxon 37 and 44.</title>
        <authorList>
            <person name="Christensen H."/>
        </authorList>
    </citation>
    <scope>NUCLEOTIDE SEQUENCE [LARGE SCALE GENOMIC DNA]</scope>
    <source>
        <strain evidence="1 2">B96_3</strain>
    </source>
</reference>
<name>A0A3A1Y1M2_9GAMM</name>
<gene>
    <name evidence="1" type="ORF">CKF54_07565</name>
</gene>
<evidence type="ECO:0000313" key="1">
    <source>
        <dbReference type="EMBL" id="RIY31128.1"/>
    </source>
</evidence>
<dbReference type="GO" id="GO:0015774">
    <property type="term" value="P:polysaccharide transport"/>
    <property type="evidence" value="ECO:0007669"/>
    <property type="project" value="InterPro"/>
</dbReference>
<keyword evidence="2" id="KW-1185">Reference proteome</keyword>
<dbReference type="Proteomes" id="UP000265691">
    <property type="component" value="Unassembled WGS sequence"/>
</dbReference>
<organism evidence="1 2">
    <name type="scientific">Psittacicella hinzii</name>
    <dbReference type="NCBI Taxonomy" id="2028575"/>
    <lineage>
        <taxon>Bacteria</taxon>
        <taxon>Pseudomonadati</taxon>
        <taxon>Pseudomonadota</taxon>
        <taxon>Gammaproteobacteria</taxon>
        <taxon>Pasteurellales</taxon>
        <taxon>Psittacicellaceae</taxon>
        <taxon>Psittacicella</taxon>
    </lineage>
</organism>
<dbReference type="EMBL" id="NRHC01000129">
    <property type="protein sequence ID" value="RIY31128.1"/>
    <property type="molecule type" value="Genomic_DNA"/>
</dbReference>
<evidence type="ECO:0000313" key="2">
    <source>
        <dbReference type="Proteomes" id="UP000265691"/>
    </source>
</evidence>
<dbReference type="AlphaFoldDB" id="A0A3A1Y1M2"/>
<dbReference type="GO" id="GO:0000271">
    <property type="term" value="P:polysaccharide biosynthetic process"/>
    <property type="evidence" value="ECO:0007669"/>
    <property type="project" value="InterPro"/>
</dbReference>
<dbReference type="CDD" id="cd16441">
    <property type="entry name" value="beta_Kdo_transferase_KpsS"/>
    <property type="match status" value="1"/>
</dbReference>